<keyword evidence="2" id="KW-1133">Transmembrane helix</keyword>
<organism evidence="3 4">
    <name type="scientific">Actinomadura bangladeshensis</name>
    <dbReference type="NCBI Taxonomy" id="453573"/>
    <lineage>
        <taxon>Bacteria</taxon>
        <taxon>Bacillati</taxon>
        <taxon>Actinomycetota</taxon>
        <taxon>Actinomycetes</taxon>
        <taxon>Streptosporangiales</taxon>
        <taxon>Thermomonosporaceae</taxon>
        <taxon>Actinomadura</taxon>
    </lineage>
</organism>
<reference evidence="3 4" key="1">
    <citation type="submission" date="2020-01" db="EMBL/GenBank/DDBJ databases">
        <title>Insect and environment-associated Actinomycetes.</title>
        <authorList>
            <person name="Currrie C."/>
            <person name="Chevrette M."/>
            <person name="Carlson C."/>
            <person name="Stubbendieck R."/>
            <person name="Wendt-Pienkowski E."/>
        </authorList>
    </citation>
    <scope>NUCLEOTIDE SEQUENCE [LARGE SCALE GENOMIC DNA]</scope>
    <source>
        <strain evidence="3 4">SID10258</strain>
    </source>
</reference>
<protein>
    <submittedName>
        <fullName evidence="3">Uncharacterized protein</fullName>
    </submittedName>
</protein>
<evidence type="ECO:0000256" key="2">
    <source>
        <dbReference type="SAM" id="Phobius"/>
    </source>
</evidence>
<keyword evidence="2" id="KW-0472">Membrane</keyword>
<feature type="transmembrane region" description="Helical" evidence="2">
    <location>
        <begin position="56"/>
        <end position="75"/>
    </location>
</feature>
<evidence type="ECO:0000313" key="4">
    <source>
        <dbReference type="Proteomes" id="UP000475532"/>
    </source>
</evidence>
<dbReference type="AlphaFoldDB" id="A0A6L9QSJ2"/>
<name>A0A6L9QSJ2_9ACTN</name>
<dbReference type="RefSeq" id="WP_163062184.1">
    <property type="nucleotide sequence ID" value="NZ_JAAGLI010000940.1"/>
</dbReference>
<sequence length="352" mass="38289">MESLPDDPVLPVSEPGEVVLRPPRMLRYLAYAQATAGALLLLAAAFAFWIQALVPALCIAVMGLAAIGATLSILFGKVKLGPDGLHNNKDSVNQVYMAWEGITKLEKRRRLWTEGIGAVSPATSVTLGAPIRLRFRRDRDFEAAVVGLSSRAGREVTRGRPLLTWRYVVAHIAILATWTLLFVTFDPIWHHQAWPGRMEASAVPDACGVLAPAAKQMASTEKPLSVRDASSRSMCRFDTISLHLEYRLHQYALGEDGGIEQAERNFREGFPGPAPSDKGARPLPGVGDEATIVTSTHQDPSRVTQIQISARKGNVTIWLTYTPRLEGEDATGKAVALAERLARAAADRVVLD</sequence>
<accession>A0A6L9QSJ2</accession>
<comment type="caution">
    <text evidence="3">The sequence shown here is derived from an EMBL/GenBank/DDBJ whole genome shotgun (WGS) entry which is preliminary data.</text>
</comment>
<feature type="transmembrane region" description="Helical" evidence="2">
    <location>
        <begin position="168"/>
        <end position="189"/>
    </location>
</feature>
<proteinExistence type="predicted"/>
<evidence type="ECO:0000313" key="3">
    <source>
        <dbReference type="EMBL" id="NEA27603.1"/>
    </source>
</evidence>
<feature type="transmembrane region" description="Helical" evidence="2">
    <location>
        <begin position="28"/>
        <end position="49"/>
    </location>
</feature>
<dbReference type="Proteomes" id="UP000475532">
    <property type="component" value="Unassembled WGS sequence"/>
</dbReference>
<gene>
    <name evidence="3" type="ORF">G3I70_34670</name>
</gene>
<feature type="region of interest" description="Disordered" evidence="1">
    <location>
        <begin position="268"/>
        <end position="288"/>
    </location>
</feature>
<keyword evidence="2" id="KW-0812">Transmembrane</keyword>
<evidence type="ECO:0000256" key="1">
    <source>
        <dbReference type="SAM" id="MobiDB-lite"/>
    </source>
</evidence>
<dbReference type="EMBL" id="JAAGLI010000940">
    <property type="protein sequence ID" value="NEA27603.1"/>
    <property type="molecule type" value="Genomic_DNA"/>
</dbReference>